<protein>
    <submittedName>
        <fullName evidence="1">Uncharacterized protein</fullName>
    </submittedName>
</protein>
<dbReference type="AlphaFoldDB" id="K4ANF7"/>
<evidence type="ECO:0000313" key="2">
    <source>
        <dbReference type="Proteomes" id="UP000004995"/>
    </source>
</evidence>
<dbReference type="EnsemblPlants" id="KQK91127">
    <property type="protein sequence ID" value="KQK91127"/>
    <property type="gene ID" value="SETIT_040454mg"/>
</dbReference>
<organism evidence="1 2">
    <name type="scientific">Setaria italica</name>
    <name type="common">Foxtail millet</name>
    <name type="synonym">Panicum italicum</name>
    <dbReference type="NCBI Taxonomy" id="4555"/>
    <lineage>
        <taxon>Eukaryota</taxon>
        <taxon>Viridiplantae</taxon>
        <taxon>Streptophyta</taxon>
        <taxon>Embryophyta</taxon>
        <taxon>Tracheophyta</taxon>
        <taxon>Spermatophyta</taxon>
        <taxon>Magnoliopsida</taxon>
        <taxon>Liliopsida</taxon>
        <taxon>Poales</taxon>
        <taxon>Poaceae</taxon>
        <taxon>PACMAD clade</taxon>
        <taxon>Panicoideae</taxon>
        <taxon>Panicodae</taxon>
        <taxon>Paniceae</taxon>
        <taxon>Cenchrinae</taxon>
        <taxon>Setaria</taxon>
    </lineage>
</organism>
<dbReference type="Proteomes" id="UP000004995">
    <property type="component" value="Unassembled WGS sequence"/>
</dbReference>
<name>K4ANF7_SETIT</name>
<dbReference type="Gramene" id="KQK91127">
    <property type="protein sequence ID" value="KQK91127"/>
    <property type="gene ID" value="SETIT_040454mg"/>
</dbReference>
<accession>K4ANF7</accession>
<reference evidence="1" key="2">
    <citation type="submission" date="2018-08" db="UniProtKB">
        <authorList>
            <consortium name="EnsemblPlants"/>
        </authorList>
    </citation>
    <scope>IDENTIFICATION</scope>
    <source>
        <strain evidence="1">Yugu1</strain>
    </source>
</reference>
<sequence length="29" mass="3366">MVFLLSIMYLQLQILKASSLFFFGGTKLR</sequence>
<evidence type="ECO:0000313" key="1">
    <source>
        <dbReference type="EnsemblPlants" id="KQK91127"/>
    </source>
</evidence>
<dbReference type="InParanoid" id="K4ANF7"/>
<dbReference type="EMBL" id="AGNK02006009">
    <property type="status" value="NOT_ANNOTATED_CDS"/>
    <property type="molecule type" value="Genomic_DNA"/>
</dbReference>
<proteinExistence type="predicted"/>
<keyword evidence="2" id="KW-1185">Reference proteome</keyword>
<dbReference type="HOGENOM" id="CLU_3411239_0_0_1"/>
<reference evidence="2" key="1">
    <citation type="journal article" date="2012" name="Nat. Biotechnol.">
        <title>Reference genome sequence of the model plant Setaria.</title>
        <authorList>
            <person name="Bennetzen J.L."/>
            <person name="Schmutz J."/>
            <person name="Wang H."/>
            <person name="Percifield R."/>
            <person name="Hawkins J."/>
            <person name="Pontaroli A.C."/>
            <person name="Estep M."/>
            <person name="Feng L."/>
            <person name="Vaughn J.N."/>
            <person name="Grimwood J."/>
            <person name="Jenkins J."/>
            <person name="Barry K."/>
            <person name="Lindquist E."/>
            <person name="Hellsten U."/>
            <person name="Deshpande S."/>
            <person name="Wang X."/>
            <person name="Wu X."/>
            <person name="Mitros T."/>
            <person name="Triplett J."/>
            <person name="Yang X."/>
            <person name="Ye C.Y."/>
            <person name="Mauro-Herrera M."/>
            <person name="Wang L."/>
            <person name="Li P."/>
            <person name="Sharma M."/>
            <person name="Sharma R."/>
            <person name="Ronald P.C."/>
            <person name="Panaud O."/>
            <person name="Kellogg E.A."/>
            <person name="Brutnell T.P."/>
            <person name="Doust A.N."/>
            <person name="Tuskan G.A."/>
            <person name="Rokhsar D."/>
            <person name="Devos K.M."/>
        </authorList>
    </citation>
    <scope>NUCLEOTIDE SEQUENCE [LARGE SCALE GENOMIC DNA]</scope>
    <source>
        <strain evidence="2">cv. Yugu1</strain>
    </source>
</reference>